<dbReference type="OrthoDB" id="2985014at2759"/>
<proteinExistence type="predicted"/>
<keyword evidence="1" id="KW-0472">Membrane</keyword>
<keyword evidence="1" id="KW-1133">Transmembrane helix</keyword>
<protein>
    <recommendedName>
        <fullName evidence="4">Inorganic phosphate cotransporter</fullName>
    </recommendedName>
</protein>
<evidence type="ECO:0008006" key="4">
    <source>
        <dbReference type="Google" id="ProtNLM"/>
    </source>
</evidence>
<dbReference type="EMBL" id="BLKM01000427">
    <property type="protein sequence ID" value="GFG33444.1"/>
    <property type="molecule type" value="Genomic_DNA"/>
</dbReference>
<sequence length="72" mass="8093">MLLRATVDGLGPSWHFWKRRRHIVALLGFFGFFNVYALRVNLSVAVVAMTARRNESLPNGTTIPVSLCTAFQ</sequence>
<evidence type="ECO:0000313" key="2">
    <source>
        <dbReference type="EMBL" id="GFG33444.1"/>
    </source>
</evidence>
<name>A0A6L2PM85_COPFO</name>
<dbReference type="Proteomes" id="UP000502823">
    <property type="component" value="Unassembled WGS sequence"/>
</dbReference>
<comment type="caution">
    <text evidence="2">The sequence shown here is derived from an EMBL/GenBank/DDBJ whole genome shotgun (WGS) entry which is preliminary data.</text>
</comment>
<dbReference type="AlphaFoldDB" id="A0A6L2PM85"/>
<evidence type="ECO:0000313" key="3">
    <source>
        <dbReference type="Proteomes" id="UP000502823"/>
    </source>
</evidence>
<dbReference type="InParanoid" id="A0A6L2PM85"/>
<keyword evidence="3" id="KW-1185">Reference proteome</keyword>
<reference evidence="3" key="1">
    <citation type="submission" date="2020-01" db="EMBL/GenBank/DDBJ databases">
        <title>Draft genome sequence of the Termite Coptotermes fromosanus.</title>
        <authorList>
            <person name="Itakura S."/>
            <person name="Yosikawa Y."/>
            <person name="Umezawa K."/>
        </authorList>
    </citation>
    <scope>NUCLEOTIDE SEQUENCE [LARGE SCALE GENOMIC DNA]</scope>
</reference>
<keyword evidence="1" id="KW-0812">Transmembrane</keyword>
<accession>A0A6L2PM85</accession>
<feature type="transmembrane region" description="Helical" evidence="1">
    <location>
        <begin position="23"/>
        <end position="49"/>
    </location>
</feature>
<organism evidence="2 3">
    <name type="scientific">Coptotermes formosanus</name>
    <name type="common">Formosan subterranean termite</name>
    <dbReference type="NCBI Taxonomy" id="36987"/>
    <lineage>
        <taxon>Eukaryota</taxon>
        <taxon>Metazoa</taxon>
        <taxon>Ecdysozoa</taxon>
        <taxon>Arthropoda</taxon>
        <taxon>Hexapoda</taxon>
        <taxon>Insecta</taxon>
        <taxon>Pterygota</taxon>
        <taxon>Neoptera</taxon>
        <taxon>Polyneoptera</taxon>
        <taxon>Dictyoptera</taxon>
        <taxon>Blattodea</taxon>
        <taxon>Blattoidea</taxon>
        <taxon>Termitoidae</taxon>
        <taxon>Rhinotermitidae</taxon>
        <taxon>Coptotermes</taxon>
    </lineage>
</organism>
<gene>
    <name evidence="2" type="ORF">Cfor_12403</name>
</gene>
<evidence type="ECO:0000256" key="1">
    <source>
        <dbReference type="SAM" id="Phobius"/>
    </source>
</evidence>